<dbReference type="SMART" id="SM00448">
    <property type="entry name" value="REC"/>
    <property type="match status" value="1"/>
</dbReference>
<feature type="domain" description="Response regulatory" evidence="2">
    <location>
        <begin position="3"/>
        <end position="116"/>
    </location>
</feature>
<dbReference type="PANTHER" id="PTHR33525">
    <property type="match status" value="1"/>
</dbReference>
<dbReference type="AlphaFoldDB" id="A0A7Y3ZY55"/>
<evidence type="ECO:0000259" key="2">
    <source>
        <dbReference type="PROSITE" id="PS50110"/>
    </source>
</evidence>
<dbReference type="PANTHER" id="PTHR33525:SF3">
    <property type="entry name" value="RIBONUCLEASE Y"/>
    <property type="match status" value="1"/>
</dbReference>
<dbReference type="SUPFAM" id="SSF52172">
    <property type="entry name" value="CheY-like"/>
    <property type="match status" value="1"/>
</dbReference>
<evidence type="ECO:0000313" key="4">
    <source>
        <dbReference type="EMBL" id="NOH70981.1"/>
    </source>
</evidence>
<dbReference type="Pfam" id="PF00072">
    <property type="entry name" value="Response_reg"/>
    <property type="match status" value="1"/>
</dbReference>
<dbReference type="GO" id="GO:0000160">
    <property type="term" value="P:phosphorelay signal transduction system"/>
    <property type="evidence" value="ECO:0007669"/>
    <property type="project" value="InterPro"/>
</dbReference>
<dbReference type="InterPro" id="IPR011006">
    <property type="entry name" value="CheY-like_superfamily"/>
</dbReference>
<organism evidence="4 5">
    <name type="scientific">Vibrio pectenicida</name>
    <dbReference type="NCBI Taxonomy" id="62763"/>
    <lineage>
        <taxon>Bacteria</taxon>
        <taxon>Pseudomonadati</taxon>
        <taxon>Pseudomonadota</taxon>
        <taxon>Gammaproteobacteria</taxon>
        <taxon>Vibrionales</taxon>
        <taxon>Vibrionaceae</taxon>
        <taxon>Vibrio</taxon>
    </lineage>
</organism>
<evidence type="ECO:0000256" key="1">
    <source>
        <dbReference type="PROSITE-ProRule" id="PRU00169"/>
    </source>
</evidence>
<evidence type="ECO:0000259" key="3">
    <source>
        <dbReference type="PROSITE" id="PS51833"/>
    </source>
</evidence>
<reference evidence="4 5" key="1">
    <citation type="submission" date="2019-09" db="EMBL/GenBank/DDBJ databases">
        <title>Draft genome sequencing and comparative genomics of hatchery-associated Vibrios.</title>
        <authorList>
            <person name="Kehlet-Delgado H."/>
            <person name="Mueller R.S."/>
        </authorList>
    </citation>
    <scope>NUCLEOTIDE SEQUENCE [LARGE SCALE GENOMIC DNA]</scope>
    <source>
        <strain evidence="4 5">99-46-Y</strain>
    </source>
</reference>
<feature type="domain" description="HDOD" evidence="3">
    <location>
        <begin position="137"/>
        <end position="326"/>
    </location>
</feature>
<sequence length="374" mass="41991">MMNILLVDDEEMILRALKRALFGDKWSIFLAVSGEDALSILEQANIDIIISDILMPKMNGAQLLEKVSMLYPNVIRASLSGYSDSDLTIKGGFFSHLAFTKPCNPKILKKEIYHISDLLNVFPDKIIQHAISGINSLPTDPECFYRTKRVIESPNSSISQVAEVICQDPAISAKVLQISNNVIFRNNEDIVCINEAVSRLGTQAISSIMDMVEIFSISNNAPRTPLYQLQTNSHKIALLASKMVHDEEKDLTYLVGLFHRIGEYVRLKITPDLMHSLLDPKTKGQDKSHIETHIFKTDSEQLAVYLLKFWGFSKKLIDAVVMQNSPEALLNKPFGAASAVYIARCIINNQPVNSQLITHCSLENQFNTWQNEPL</sequence>
<dbReference type="InterPro" id="IPR013976">
    <property type="entry name" value="HDOD"/>
</dbReference>
<dbReference type="EMBL" id="VTXC01000013">
    <property type="protein sequence ID" value="NOH70981.1"/>
    <property type="molecule type" value="Genomic_DNA"/>
</dbReference>
<dbReference type="Gene3D" id="1.10.3210.10">
    <property type="entry name" value="Hypothetical protein af1432"/>
    <property type="match status" value="1"/>
</dbReference>
<accession>A0A7Y3ZY55</accession>
<dbReference type="InterPro" id="IPR052340">
    <property type="entry name" value="RNase_Y/CdgJ"/>
</dbReference>
<dbReference type="Pfam" id="PF08668">
    <property type="entry name" value="HDOD"/>
    <property type="match status" value="1"/>
</dbReference>
<dbReference type="PROSITE" id="PS50110">
    <property type="entry name" value="RESPONSE_REGULATORY"/>
    <property type="match status" value="1"/>
</dbReference>
<dbReference type="Gene3D" id="3.40.50.2300">
    <property type="match status" value="1"/>
</dbReference>
<evidence type="ECO:0000313" key="5">
    <source>
        <dbReference type="Proteomes" id="UP000565719"/>
    </source>
</evidence>
<dbReference type="Proteomes" id="UP000565719">
    <property type="component" value="Unassembled WGS sequence"/>
</dbReference>
<dbReference type="PROSITE" id="PS51833">
    <property type="entry name" value="HDOD"/>
    <property type="match status" value="1"/>
</dbReference>
<dbReference type="InterPro" id="IPR001789">
    <property type="entry name" value="Sig_transdc_resp-reg_receiver"/>
</dbReference>
<protein>
    <submittedName>
        <fullName evidence="4">HDOD domain-containing protein</fullName>
    </submittedName>
</protein>
<gene>
    <name evidence="4" type="ORF">F0225_06455</name>
</gene>
<name>A0A7Y3ZY55_9VIBR</name>
<keyword evidence="1" id="KW-0597">Phosphoprotein</keyword>
<dbReference type="PIRSF" id="PIRSF036883">
    <property type="entry name" value="RR_HD-GYP_mod"/>
    <property type="match status" value="1"/>
</dbReference>
<dbReference type="InterPro" id="IPR014626">
    <property type="entry name" value="Sig_transdc_resp-reg_put"/>
</dbReference>
<dbReference type="RefSeq" id="WP_171360393.1">
    <property type="nucleotide sequence ID" value="NZ_VTXC01000013.1"/>
</dbReference>
<feature type="modified residue" description="4-aspartylphosphate" evidence="1">
    <location>
        <position position="52"/>
    </location>
</feature>
<comment type="caution">
    <text evidence="4">The sequence shown here is derived from an EMBL/GenBank/DDBJ whole genome shotgun (WGS) entry which is preliminary data.</text>
</comment>
<proteinExistence type="predicted"/>
<dbReference type="SUPFAM" id="SSF109604">
    <property type="entry name" value="HD-domain/PDEase-like"/>
    <property type="match status" value="1"/>
</dbReference>